<feature type="region of interest" description="Disordered" evidence="1">
    <location>
        <begin position="1"/>
        <end position="22"/>
    </location>
</feature>
<accession>A0AAN7WWI9</accession>
<gene>
    <name evidence="2" type="ORF">PBY51_007170</name>
</gene>
<dbReference type="AlphaFoldDB" id="A0AAN7WWI9"/>
<reference evidence="2 3" key="2">
    <citation type="journal article" date="2023" name="Mol. Biol. Evol.">
        <title>Genomics of Secondarily Temperate Adaptation in the Only Non-Antarctic Icefish.</title>
        <authorList>
            <person name="Rivera-Colon A.G."/>
            <person name="Rayamajhi N."/>
            <person name="Minhas B.F."/>
            <person name="Madrigal G."/>
            <person name="Bilyk K.T."/>
            <person name="Yoon V."/>
            <person name="Hune M."/>
            <person name="Gregory S."/>
            <person name="Cheng C.H.C."/>
            <person name="Catchen J.M."/>
        </authorList>
    </citation>
    <scope>NUCLEOTIDE SEQUENCE [LARGE SCALE GENOMIC DNA]</scope>
    <source>
        <strain evidence="2">JMC-PN-2008</strain>
    </source>
</reference>
<comment type="caution">
    <text evidence="2">The sequence shown here is derived from an EMBL/GenBank/DDBJ whole genome shotgun (WGS) entry which is preliminary data.</text>
</comment>
<organism evidence="2 3">
    <name type="scientific">Eleginops maclovinus</name>
    <name type="common">Patagonian blennie</name>
    <name type="synonym">Eleginus maclovinus</name>
    <dbReference type="NCBI Taxonomy" id="56733"/>
    <lineage>
        <taxon>Eukaryota</taxon>
        <taxon>Metazoa</taxon>
        <taxon>Chordata</taxon>
        <taxon>Craniata</taxon>
        <taxon>Vertebrata</taxon>
        <taxon>Euteleostomi</taxon>
        <taxon>Actinopterygii</taxon>
        <taxon>Neopterygii</taxon>
        <taxon>Teleostei</taxon>
        <taxon>Neoteleostei</taxon>
        <taxon>Acanthomorphata</taxon>
        <taxon>Eupercaria</taxon>
        <taxon>Perciformes</taxon>
        <taxon>Notothenioidei</taxon>
        <taxon>Eleginopidae</taxon>
        <taxon>Eleginops</taxon>
    </lineage>
</organism>
<protein>
    <submittedName>
        <fullName evidence="2">Uncharacterized protein</fullName>
    </submittedName>
</protein>
<evidence type="ECO:0000313" key="2">
    <source>
        <dbReference type="EMBL" id="KAK5853381.1"/>
    </source>
</evidence>
<reference evidence="2 3" key="1">
    <citation type="journal article" date="2023" name="Genes (Basel)">
        <title>Chromosome-Level Genome Assembly and Circadian Gene Repertoire of the Patagonia Blennie Eleginops maclovinus-The Closest Ancestral Proxy of Antarctic Cryonotothenioids.</title>
        <authorList>
            <person name="Cheng C.C."/>
            <person name="Rivera-Colon A.G."/>
            <person name="Minhas B.F."/>
            <person name="Wilson L."/>
            <person name="Rayamajhi N."/>
            <person name="Vargas-Chacoff L."/>
            <person name="Catchen J.M."/>
        </authorList>
    </citation>
    <scope>NUCLEOTIDE SEQUENCE [LARGE SCALE GENOMIC DNA]</scope>
    <source>
        <strain evidence="2">JMC-PN-2008</strain>
    </source>
</reference>
<proteinExistence type="predicted"/>
<evidence type="ECO:0000313" key="3">
    <source>
        <dbReference type="Proteomes" id="UP001346869"/>
    </source>
</evidence>
<dbReference type="Proteomes" id="UP001346869">
    <property type="component" value="Unassembled WGS sequence"/>
</dbReference>
<sequence>MEMSEPVSTSGDEDTALRGGGGTFVMQREGAGEVTLQTIRGQLLRSSIFRLDSVLSAGVLMLLNRQASIVALGRSAAMCK</sequence>
<dbReference type="EMBL" id="JAUZQC010000020">
    <property type="protein sequence ID" value="KAK5853381.1"/>
    <property type="molecule type" value="Genomic_DNA"/>
</dbReference>
<name>A0AAN7WWI9_ELEMC</name>
<feature type="compositionally biased region" description="Polar residues" evidence="1">
    <location>
        <begin position="1"/>
        <end position="10"/>
    </location>
</feature>
<keyword evidence="3" id="KW-1185">Reference proteome</keyword>
<evidence type="ECO:0000256" key="1">
    <source>
        <dbReference type="SAM" id="MobiDB-lite"/>
    </source>
</evidence>